<keyword evidence="1" id="KW-1133">Transmembrane helix</keyword>
<organism evidence="3 4">
    <name type="scientific">Paranoxybacillus vitaminiphilus</name>
    <dbReference type="NCBI Taxonomy" id="581036"/>
    <lineage>
        <taxon>Bacteria</taxon>
        <taxon>Bacillati</taxon>
        <taxon>Bacillota</taxon>
        <taxon>Bacilli</taxon>
        <taxon>Bacillales</taxon>
        <taxon>Anoxybacillaceae</taxon>
        <taxon>Paranoxybacillus</taxon>
    </lineage>
</organism>
<accession>A0A327Y577</accession>
<dbReference type="Proteomes" id="UP000248555">
    <property type="component" value="Unassembled WGS sequence"/>
</dbReference>
<evidence type="ECO:0000313" key="3">
    <source>
        <dbReference type="EMBL" id="RAK15442.1"/>
    </source>
</evidence>
<feature type="transmembrane region" description="Helical" evidence="1">
    <location>
        <begin position="225"/>
        <end position="246"/>
    </location>
</feature>
<feature type="transmembrane region" description="Helical" evidence="1">
    <location>
        <begin position="6"/>
        <end position="26"/>
    </location>
</feature>
<keyword evidence="1" id="KW-0812">Transmembrane</keyword>
<evidence type="ECO:0000259" key="2">
    <source>
        <dbReference type="Pfam" id="PF13638"/>
    </source>
</evidence>
<dbReference type="EMBL" id="QLMH01000021">
    <property type="protein sequence ID" value="RAK15442.1"/>
    <property type="molecule type" value="Genomic_DNA"/>
</dbReference>
<comment type="caution">
    <text evidence="3">The sequence shown here is derived from an EMBL/GenBank/DDBJ whole genome shotgun (WGS) entry which is preliminary data.</text>
</comment>
<gene>
    <name evidence="3" type="ORF">B0I26_12112</name>
</gene>
<dbReference type="AlphaFoldDB" id="A0A327Y577"/>
<dbReference type="Pfam" id="PF13638">
    <property type="entry name" value="PIN_4"/>
    <property type="match status" value="1"/>
</dbReference>
<name>A0A327Y577_9BACL</name>
<keyword evidence="1" id="KW-0472">Membrane</keyword>
<sequence length="423" mass="48115">MEQLESIRWILTLGAIVLLILSLVFLKRGKKMSRRYGNRHMSGMNKANLRVTMPVKFSEDSIIKAAHVIKSLPNCYLAFDTNILLDYPYVLVNLGEDANILISEQVRRELDKIKDSDSEASDAARIALKTISNLHKDNRLEIVQVDKKKVEELGLDPNSGDDLIIGSYLERVKDGRQVVFITNDNNARTTARTTKLKVLELDWEEKLLRENKKLKTKTTVYRPGYAYKLFAIISFSLCAGFFNGMIHIEDKMKQEVQPVMATSSGKGGPAYVKGDYPYVIKNEYGNSFQGKKAGDWGASAIVDIRYSDSFFARTLGNYKVTLGVWNTKQVEEKTNKLTYLIVLKNGKQYEPQSTNFFNYDKKQGIEIPSVNSRVKFENVNGYDSVGFNIEKTELKDLENAELRLVHKVTKEVIQTLPLKVLKK</sequence>
<dbReference type="InterPro" id="IPR002716">
    <property type="entry name" value="PIN_dom"/>
</dbReference>
<dbReference type="InterPro" id="IPR029060">
    <property type="entry name" value="PIN-like_dom_sf"/>
</dbReference>
<reference evidence="3 4" key="1">
    <citation type="submission" date="2018-06" db="EMBL/GenBank/DDBJ databases">
        <title>Genomic Encyclopedia of Type Strains, Phase III (KMG-III): the genomes of soil and plant-associated and newly described type strains.</title>
        <authorList>
            <person name="Whitman W."/>
        </authorList>
    </citation>
    <scope>NUCLEOTIDE SEQUENCE [LARGE SCALE GENOMIC DNA]</scope>
    <source>
        <strain evidence="3 4">CGMCC 1.8979</strain>
    </source>
</reference>
<protein>
    <submittedName>
        <fullName evidence="3">PIN domain-containing protein</fullName>
    </submittedName>
</protein>
<dbReference type="Gene3D" id="3.40.50.1010">
    <property type="entry name" value="5'-nuclease"/>
    <property type="match status" value="1"/>
</dbReference>
<evidence type="ECO:0000313" key="4">
    <source>
        <dbReference type="Proteomes" id="UP000248555"/>
    </source>
</evidence>
<feature type="domain" description="PIN" evidence="2">
    <location>
        <begin position="79"/>
        <end position="199"/>
    </location>
</feature>
<dbReference type="SUPFAM" id="SSF88723">
    <property type="entry name" value="PIN domain-like"/>
    <property type="match status" value="1"/>
</dbReference>
<evidence type="ECO:0000256" key="1">
    <source>
        <dbReference type="SAM" id="Phobius"/>
    </source>
</evidence>
<proteinExistence type="predicted"/>
<keyword evidence="4" id="KW-1185">Reference proteome</keyword>